<dbReference type="InterPro" id="IPR039279">
    <property type="entry name" value="QRT3-like"/>
</dbReference>
<evidence type="ECO:0000313" key="3">
    <source>
        <dbReference type="Proteomes" id="UP000054321"/>
    </source>
</evidence>
<dbReference type="EMBL" id="KN832883">
    <property type="protein sequence ID" value="KIM96656.1"/>
    <property type="molecule type" value="Genomic_DNA"/>
</dbReference>
<organism evidence="2 3">
    <name type="scientific">Oidiodendron maius (strain Zn)</name>
    <dbReference type="NCBI Taxonomy" id="913774"/>
    <lineage>
        <taxon>Eukaryota</taxon>
        <taxon>Fungi</taxon>
        <taxon>Dikarya</taxon>
        <taxon>Ascomycota</taxon>
        <taxon>Pezizomycotina</taxon>
        <taxon>Leotiomycetes</taxon>
        <taxon>Leotiomycetes incertae sedis</taxon>
        <taxon>Myxotrichaceae</taxon>
        <taxon>Oidiodendron</taxon>
    </lineage>
</organism>
<dbReference type="InterPro" id="IPR012334">
    <property type="entry name" value="Pectin_lyas_fold"/>
</dbReference>
<reference evidence="3" key="2">
    <citation type="submission" date="2015-01" db="EMBL/GenBank/DDBJ databases">
        <title>Evolutionary Origins and Diversification of the Mycorrhizal Mutualists.</title>
        <authorList>
            <consortium name="DOE Joint Genome Institute"/>
            <consortium name="Mycorrhizal Genomics Consortium"/>
            <person name="Kohler A."/>
            <person name="Kuo A."/>
            <person name="Nagy L.G."/>
            <person name="Floudas D."/>
            <person name="Copeland A."/>
            <person name="Barry K.W."/>
            <person name="Cichocki N."/>
            <person name="Veneault-Fourrey C."/>
            <person name="LaButti K."/>
            <person name="Lindquist E.A."/>
            <person name="Lipzen A."/>
            <person name="Lundell T."/>
            <person name="Morin E."/>
            <person name="Murat C."/>
            <person name="Riley R."/>
            <person name="Ohm R."/>
            <person name="Sun H."/>
            <person name="Tunlid A."/>
            <person name="Henrissat B."/>
            <person name="Grigoriev I.V."/>
            <person name="Hibbett D.S."/>
            <person name="Martin F."/>
        </authorList>
    </citation>
    <scope>NUCLEOTIDE SEQUENCE [LARGE SCALE GENOMIC DNA]</scope>
    <source>
        <strain evidence="3">Zn</strain>
    </source>
</reference>
<dbReference type="STRING" id="913774.A0A0C3H2C9"/>
<feature type="non-terminal residue" evidence="2">
    <location>
        <position position="1"/>
    </location>
</feature>
<dbReference type="Pfam" id="PF12708">
    <property type="entry name" value="Pect-lyase_RHGA_epim"/>
    <property type="match status" value="1"/>
</dbReference>
<dbReference type="PANTHER" id="PTHR33928:SF2">
    <property type="entry name" value="PECTATE LYASE SUPERFAMILY PROTEIN DOMAIN-CONTAINING PROTEIN-RELATED"/>
    <property type="match status" value="1"/>
</dbReference>
<name>A0A0C3H2C9_OIDMZ</name>
<dbReference type="Proteomes" id="UP000054321">
    <property type="component" value="Unassembled WGS sequence"/>
</dbReference>
<sequence>KDHGAVGNGVHDDTAGIIAALALAVDNEQRNILPAGSYVVTSTIIIPPNTRITGQVWSQIVASGPYFSDASNPKVMVKVGNQGDAGTIEIFDMLFTSIGALPGLIMVEWNVQADSQGSVGMWDTHFRVGGAIGTELQVAQCPPQPIIPAACIGASMMMHMTPSSNGYFENVWAWVADHDIDDAANTQVTVAVGRGILIESEGPTWLIGTASEHSMLYQYNFANSLNTFAGMIQTESP</sequence>
<dbReference type="OrthoDB" id="1046782at2759"/>
<dbReference type="AlphaFoldDB" id="A0A0C3H2C9"/>
<gene>
    <name evidence="2" type="ORF">OIDMADRAFT_76002</name>
</gene>
<dbReference type="Gene3D" id="2.160.20.10">
    <property type="entry name" value="Single-stranded right-handed beta-helix, Pectin lyase-like"/>
    <property type="match status" value="1"/>
</dbReference>
<feature type="non-terminal residue" evidence="2">
    <location>
        <position position="237"/>
    </location>
</feature>
<evidence type="ECO:0000313" key="2">
    <source>
        <dbReference type="EMBL" id="KIM96656.1"/>
    </source>
</evidence>
<evidence type="ECO:0000259" key="1">
    <source>
        <dbReference type="Pfam" id="PF12708"/>
    </source>
</evidence>
<feature type="domain" description="Rhamnogalacturonase A/B/Epimerase-like pectate lyase" evidence="1">
    <location>
        <begin position="1"/>
        <end position="56"/>
    </location>
</feature>
<dbReference type="InParanoid" id="A0A0C3H2C9"/>
<reference evidence="2 3" key="1">
    <citation type="submission" date="2014-04" db="EMBL/GenBank/DDBJ databases">
        <authorList>
            <consortium name="DOE Joint Genome Institute"/>
            <person name="Kuo A."/>
            <person name="Martino E."/>
            <person name="Perotto S."/>
            <person name="Kohler A."/>
            <person name="Nagy L.G."/>
            <person name="Floudas D."/>
            <person name="Copeland A."/>
            <person name="Barry K.W."/>
            <person name="Cichocki N."/>
            <person name="Veneault-Fourrey C."/>
            <person name="LaButti K."/>
            <person name="Lindquist E.A."/>
            <person name="Lipzen A."/>
            <person name="Lundell T."/>
            <person name="Morin E."/>
            <person name="Murat C."/>
            <person name="Sun H."/>
            <person name="Tunlid A."/>
            <person name="Henrissat B."/>
            <person name="Grigoriev I.V."/>
            <person name="Hibbett D.S."/>
            <person name="Martin F."/>
            <person name="Nordberg H.P."/>
            <person name="Cantor M.N."/>
            <person name="Hua S.X."/>
        </authorList>
    </citation>
    <scope>NUCLEOTIDE SEQUENCE [LARGE SCALE GENOMIC DNA]</scope>
    <source>
        <strain evidence="2 3">Zn</strain>
    </source>
</reference>
<dbReference type="PANTHER" id="PTHR33928">
    <property type="entry name" value="POLYGALACTURONASE QRT3"/>
    <property type="match status" value="1"/>
</dbReference>
<keyword evidence="3" id="KW-1185">Reference proteome</keyword>
<accession>A0A0C3H2C9</accession>
<dbReference type="SUPFAM" id="SSF51126">
    <property type="entry name" value="Pectin lyase-like"/>
    <property type="match status" value="1"/>
</dbReference>
<dbReference type="InterPro" id="IPR011050">
    <property type="entry name" value="Pectin_lyase_fold/virulence"/>
</dbReference>
<proteinExistence type="predicted"/>
<dbReference type="HOGENOM" id="CLU_1291727_0_0_1"/>
<dbReference type="InterPro" id="IPR024535">
    <property type="entry name" value="RHGA/B-epi-like_pectate_lyase"/>
</dbReference>
<dbReference type="GO" id="GO:0004650">
    <property type="term" value="F:polygalacturonase activity"/>
    <property type="evidence" value="ECO:0007669"/>
    <property type="project" value="InterPro"/>
</dbReference>
<protein>
    <recommendedName>
        <fullName evidence="1">Rhamnogalacturonase A/B/Epimerase-like pectate lyase domain-containing protein</fullName>
    </recommendedName>
</protein>